<feature type="domain" description="Amidohydrolase 3" evidence="1">
    <location>
        <begin position="435"/>
        <end position="562"/>
    </location>
</feature>
<dbReference type="SUPFAM" id="SSF51556">
    <property type="entry name" value="Metallo-dependent hydrolases"/>
    <property type="match status" value="1"/>
</dbReference>
<dbReference type="CDD" id="cd01297">
    <property type="entry name" value="D-aminoacylase"/>
    <property type="match status" value="1"/>
</dbReference>
<sequence>MATYDLIIRRGTVVDGTGEERFTADIAVKDGLIAQVGTITGDATQEIDASGMIVTPGFVDVHTHYDGQATWDQEMAPSSWHGVTTVIMGNCGVGFAPAAPDRHEWLIGLMEGVEDIPGTALTEGMKWDWETFPQYLDALEKLPRTVDVGTHVPHGAVRAYVLGDREKPGAVPTDDDIAKMGNIVEEGVRAGALGFSTSRTVIHKSVDGELVPGTTATAEELISIGKAMARAGHGVFELASDLKREWNEFDWMGKLSRDTGLPVTFAALQSIAKEMPLDEQIAAMRAENDNGANIVAQIALRGNGIVMAWQGTVHPFRFRPSWMAISDLGWAEQKAKLLDPVFKDQLLAEENDFTGAPQDLIHLFMVIVNGWSAQFEMDPDFDYEPSAESSIQARAEKAGIDPQEYAYDLLCRDDGKGFIYLPILNYQDGNLDFLEALQASDDTVNSLSDGGAHCGTICDAASPTFMLQHWVRDRKRAAARNSGKVSLEHAIKRQCRDTALLYGLEDRGLIAPGYLADLNIIDFDRLKLGKPWLAFDLPAGGKRLLQKADGYVATIKGGVVTFREGEWTGATPGNLIRGPQQVAMLEAAE</sequence>
<dbReference type="PANTHER" id="PTHR11647">
    <property type="entry name" value="HYDRANTOINASE/DIHYDROPYRIMIDINASE FAMILY MEMBER"/>
    <property type="match status" value="1"/>
</dbReference>
<protein>
    <submittedName>
        <fullName evidence="2">D-aminoacylase</fullName>
    </submittedName>
</protein>
<dbReference type="Gene3D" id="3.20.20.140">
    <property type="entry name" value="Metal-dependent hydrolases"/>
    <property type="match status" value="1"/>
</dbReference>
<dbReference type="AlphaFoldDB" id="A0A419R014"/>
<reference evidence="2 3" key="1">
    <citation type="submission" date="2018-09" db="EMBL/GenBank/DDBJ databases">
        <title>Altererythrobacter sp.Ery1 and Ery12, the genome sequencing of novel strains in genus Alterythrobacter.</title>
        <authorList>
            <person name="Cheng H."/>
            <person name="Wu Y.-H."/>
            <person name="Fang C."/>
            <person name="Xu X.-W."/>
        </authorList>
    </citation>
    <scope>NUCLEOTIDE SEQUENCE [LARGE SCALE GENOMIC DNA]</scope>
    <source>
        <strain evidence="2 3">Ery12</strain>
    </source>
</reference>
<comment type="caution">
    <text evidence="2">The sequence shown here is derived from an EMBL/GenBank/DDBJ whole genome shotgun (WGS) entry which is preliminary data.</text>
</comment>
<dbReference type="EMBL" id="RAHJ01000019">
    <property type="protein sequence ID" value="RJX66828.1"/>
    <property type="molecule type" value="Genomic_DNA"/>
</dbReference>
<dbReference type="GO" id="GO:0005829">
    <property type="term" value="C:cytosol"/>
    <property type="evidence" value="ECO:0007669"/>
    <property type="project" value="TreeGrafter"/>
</dbReference>
<accession>A0A419R014</accession>
<dbReference type="InterPro" id="IPR032466">
    <property type="entry name" value="Metal_Hydrolase"/>
</dbReference>
<dbReference type="RefSeq" id="WP_120110009.1">
    <property type="nucleotide sequence ID" value="NZ_RAHJ01000019.1"/>
</dbReference>
<evidence type="ECO:0000313" key="2">
    <source>
        <dbReference type="EMBL" id="RJX66828.1"/>
    </source>
</evidence>
<organism evidence="2 3">
    <name type="scientific">Tsuneonella suprasediminis</name>
    <dbReference type="NCBI Taxonomy" id="2306996"/>
    <lineage>
        <taxon>Bacteria</taxon>
        <taxon>Pseudomonadati</taxon>
        <taxon>Pseudomonadota</taxon>
        <taxon>Alphaproteobacteria</taxon>
        <taxon>Sphingomonadales</taxon>
        <taxon>Erythrobacteraceae</taxon>
        <taxon>Tsuneonella</taxon>
    </lineage>
</organism>
<dbReference type="Pfam" id="PF07969">
    <property type="entry name" value="Amidohydro_3"/>
    <property type="match status" value="2"/>
</dbReference>
<gene>
    <name evidence="2" type="ORF">D6858_10680</name>
</gene>
<dbReference type="SUPFAM" id="SSF51338">
    <property type="entry name" value="Composite domain of metallo-dependent hydrolases"/>
    <property type="match status" value="1"/>
</dbReference>
<keyword evidence="3" id="KW-1185">Reference proteome</keyword>
<dbReference type="OrthoDB" id="9766983at2"/>
<dbReference type="InterPro" id="IPR011059">
    <property type="entry name" value="Metal-dep_hydrolase_composite"/>
</dbReference>
<dbReference type="PANTHER" id="PTHR11647:SF1">
    <property type="entry name" value="COLLAPSIN RESPONSE MEDIATOR PROTEIN"/>
    <property type="match status" value="1"/>
</dbReference>
<proteinExistence type="predicted"/>
<dbReference type="InterPro" id="IPR050378">
    <property type="entry name" value="Metallo-dep_Hydrolases_sf"/>
</dbReference>
<evidence type="ECO:0000313" key="3">
    <source>
        <dbReference type="Proteomes" id="UP000284322"/>
    </source>
</evidence>
<dbReference type="GO" id="GO:0016812">
    <property type="term" value="F:hydrolase activity, acting on carbon-nitrogen (but not peptide) bonds, in cyclic amides"/>
    <property type="evidence" value="ECO:0007669"/>
    <property type="project" value="TreeGrafter"/>
</dbReference>
<evidence type="ECO:0000259" key="1">
    <source>
        <dbReference type="Pfam" id="PF07969"/>
    </source>
</evidence>
<name>A0A419R014_9SPHN</name>
<dbReference type="Proteomes" id="UP000284322">
    <property type="component" value="Unassembled WGS sequence"/>
</dbReference>
<feature type="domain" description="Amidohydrolase 3" evidence="1">
    <location>
        <begin position="45"/>
        <end position="279"/>
    </location>
</feature>
<dbReference type="InterPro" id="IPR013108">
    <property type="entry name" value="Amidohydro_3"/>
</dbReference>